<dbReference type="InterPro" id="IPR029028">
    <property type="entry name" value="Alpha/beta_knot_MTases"/>
</dbReference>
<dbReference type="InterPro" id="IPR004441">
    <property type="entry name" value="rRNA_MeTrfase_TrmH"/>
</dbReference>
<organism evidence="4 5">
    <name type="scientific">Candidatus Wallbacteria bacterium HGW-Wallbacteria-1</name>
    <dbReference type="NCBI Taxonomy" id="2013854"/>
    <lineage>
        <taxon>Bacteria</taxon>
        <taxon>Candidatus Walliibacteriota</taxon>
    </lineage>
</organism>
<evidence type="ECO:0000256" key="1">
    <source>
        <dbReference type="ARBA" id="ARBA00022603"/>
    </source>
</evidence>
<accession>A0A2N1PTD4</accession>
<dbReference type="Gene3D" id="3.30.1330.30">
    <property type="match status" value="1"/>
</dbReference>
<dbReference type="CDD" id="cd18095">
    <property type="entry name" value="SpoU-like_rRNA-MTase"/>
    <property type="match status" value="1"/>
</dbReference>
<keyword evidence="2" id="KW-0808">Transferase</keyword>
<dbReference type="GO" id="GO:0006396">
    <property type="term" value="P:RNA processing"/>
    <property type="evidence" value="ECO:0007669"/>
    <property type="project" value="InterPro"/>
</dbReference>
<dbReference type="AlphaFoldDB" id="A0A2N1PTD4"/>
<evidence type="ECO:0000313" key="4">
    <source>
        <dbReference type="EMBL" id="PKK91615.1"/>
    </source>
</evidence>
<name>A0A2N1PTD4_9BACT</name>
<dbReference type="InterPro" id="IPR029026">
    <property type="entry name" value="tRNA_m1G_MTases_N"/>
</dbReference>
<evidence type="ECO:0000256" key="2">
    <source>
        <dbReference type="ARBA" id="ARBA00022679"/>
    </source>
</evidence>
<dbReference type="GO" id="GO:0005829">
    <property type="term" value="C:cytosol"/>
    <property type="evidence" value="ECO:0007669"/>
    <property type="project" value="TreeGrafter"/>
</dbReference>
<comment type="caution">
    <text evidence="4">The sequence shown here is derived from an EMBL/GenBank/DDBJ whole genome shotgun (WGS) entry which is preliminary data.</text>
</comment>
<dbReference type="Pfam" id="PF00588">
    <property type="entry name" value="SpoU_methylase"/>
    <property type="match status" value="1"/>
</dbReference>
<dbReference type="InterPro" id="IPR001537">
    <property type="entry name" value="SpoU_MeTrfase"/>
</dbReference>
<dbReference type="SUPFAM" id="SSF55315">
    <property type="entry name" value="L30e-like"/>
    <property type="match status" value="1"/>
</dbReference>
<dbReference type="GO" id="GO:0003723">
    <property type="term" value="F:RNA binding"/>
    <property type="evidence" value="ECO:0007669"/>
    <property type="project" value="InterPro"/>
</dbReference>
<dbReference type="Gene3D" id="3.40.1280.10">
    <property type="match status" value="1"/>
</dbReference>
<dbReference type="GO" id="GO:0032259">
    <property type="term" value="P:methylation"/>
    <property type="evidence" value="ECO:0007669"/>
    <property type="project" value="UniProtKB-KW"/>
</dbReference>
<reference evidence="4 5" key="1">
    <citation type="journal article" date="2017" name="ISME J.">
        <title>Potential for microbial H2 and metal transformations associated with novel bacteria and archaea in deep terrestrial subsurface sediments.</title>
        <authorList>
            <person name="Hernsdorf A.W."/>
            <person name="Amano Y."/>
            <person name="Miyakawa K."/>
            <person name="Ise K."/>
            <person name="Suzuki Y."/>
            <person name="Anantharaman K."/>
            <person name="Probst A."/>
            <person name="Burstein D."/>
            <person name="Thomas B.C."/>
            <person name="Banfield J.F."/>
        </authorList>
    </citation>
    <scope>NUCLEOTIDE SEQUENCE [LARGE SCALE GENOMIC DNA]</scope>
    <source>
        <strain evidence="4">HGW-Wallbacteria-1</strain>
    </source>
</reference>
<dbReference type="InterPro" id="IPR029064">
    <property type="entry name" value="Ribosomal_eL30-like_sf"/>
</dbReference>
<dbReference type="GO" id="GO:0008173">
    <property type="term" value="F:RNA methyltransferase activity"/>
    <property type="evidence" value="ECO:0007669"/>
    <property type="project" value="InterPro"/>
</dbReference>
<dbReference type="PANTHER" id="PTHR46429:SF2">
    <property type="entry name" value="TRNA_RRNA METHYLTRANSFERASE"/>
    <property type="match status" value="1"/>
</dbReference>
<feature type="domain" description="tRNA/rRNA methyltransferase SpoU type" evidence="3">
    <location>
        <begin position="130"/>
        <end position="268"/>
    </location>
</feature>
<evidence type="ECO:0000313" key="5">
    <source>
        <dbReference type="Proteomes" id="UP000233256"/>
    </source>
</evidence>
<protein>
    <recommendedName>
        <fullName evidence="3">tRNA/rRNA methyltransferase SpoU type domain-containing protein</fullName>
    </recommendedName>
</protein>
<dbReference type="SUPFAM" id="SSF75217">
    <property type="entry name" value="alpha/beta knot"/>
    <property type="match status" value="1"/>
</dbReference>
<gene>
    <name evidence="4" type="ORF">CVV64_02795</name>
</gene>
<dbReference type="PANTHER" id="PTHR46429">
    <property type="entry name" value="23S RRNA (GUANOSINE-2'-O-)-METHYLTRANSFERASE RLMB"/>
    <property type="match status" value="1"/>
</dbReference>
<keyword evidence="1" id="KW-0489">Methyltransferase</keyword>
<proteinExistence type="predicted"/>
<dbReference type="Proteomes" id="UP000233256">
    <property type="component" value="Unassembled WGS sequence"/>
</dbReference>
<dbReference type="EMBL" id="PGXC01000002">
    <property type="protein sequence ID" value="PKK91615.1"/>
    <property type="molecule type" value="Genomic_DNA"/>
</dbReference>
<evidence type="ECO:0000259" key="3">
    <source>
        <dbReference type="Pfam" id="PF00588"/>
    </source>
</evidence>
<sequence length="287" mass="30842">MKNEIITSSSNSIVKTFRAISDNRTAMKKGLHLVEGIHSVQEYLLHAAESLECIIVAADSIERNDVLEIMGLASAASVRIHVAETRLVNSIATAKKLETCIGLGKNRIHDLNDLGKILSADASSLFPVFVLWIHGISNPANLGAIYRLSRAVGARTVILSGNHVFAFSPQAVRASQGASCRVSIVSGGIETEPVFRELHKLKIPVHATVAREGSTPWQLNLKESACLMFGPESQGLSGEDVSKAQGRVTIPMVNETESLSIVQAVTAMGYEMLRQNLKGNCGVSSEK</sequence>